<feature type="domain" description="Plasmodium falciparum erythrocyte membrane protein-1 N-terminal segment" evidence="5">
    <location>
        <begin position="14"/>
        <end position="49"/>
    </location>
</feature>
<feature type="compositionally biased region" description="Polar residues" evidence="2">
    <location>
        <begin position="1877"/>
        <end position="1890"/>
    </location>
</feature>
<dbReference type="Gene3D" id="1.20.58.830">
    <property type="match status" value="4"/>
</dbReference>
<feature type="domain" description="Duffy-binding-like" evidence="7">
    <location>
        <begin position="308"/>
        <end position="454"/>
    </location>
</feature>
<dbReference type="VEuPathDB" id="PlasmoDB:PfCD01_090005800"/>
<dbReference type="Pfam" id="PF22672">
    <property type="entry name" value="DBL_C"/>
    <property type="match status" value="2"/>
</dbReference>
<feature type="domain" description="Duffy-binding-like" evidence="7">
    <location>
        <begin position="2048"/>
        <end position="2198"/>
    </location>
</feature>
<accession>A0A0F6P8X5</accession>
<feature type="region of interest" description="Disordered" evidence="2">
    <location>
        <begin position="2174"/>
        <end position="2203"/>
    </location>
</feature>
<evidence type="ECO:0000259" key="7">
    <source>
        <dbReference type="Pfam" id="PF22672"/>
    </source>
</evidence>
<dbReference type="FunFam" id="1.20.1310.20:FF:000012">
    <property type="entry name" value="Erythrocyte membrane protein 1, PfEMP1"/>
    <property type="match status" value="1"/>
</dbReference>
<feature type="domain" description="Duffy-antigen binding" evidence="4">
    <location>
        <begin position="1785"/>
        <end position="2011"/>
    </location>
</feature>
<feature type="compositionally biased region" description="Basic and acidic residues" evidence="2">
    <location>
        <begin position="1560"/>
        <end position="1574"/>
    </location>
</feature>
<feature type="domain" description="Duffy-antigen binding" evidence="4">
    <location>
        <begin position="1270"/>
        <end position="1444"/>
    </location>
</feature>
<organism evidence="8">
    <name type="scientific">Plasmodium falciparum</name>
    <name type="common">malaria parasite P. falciparum</name>
    <dbReference type="NCBI Taxonomy" id="5833"/>
    <lineage>
        <taxon>Eukaryota</taxon>
        <taxon>Sar</taxon>
        <taxon>Alveolata</taxon>
        <taxon>Apicomplexa</taxon>
        <taxon>Aconoidasida</taxon>
        <taxon>Haemosporida</taxon>
        <taxon>Plasmodiidae</taxon>
        <taxon>Plasmodium</taxon>
        <taxon>Plasmodium (Laverania)</taxon>
    </lineage>
</organism>
<feature type="compositionally biased region" description="Basic and acidic residues" evidence="2">
    <location>
        <begin position="1694"/>
        <end position="1710"/>
    </location>
</feature>
<feature type="domain" description="Duffy-antigen binding" evidence="4">
    <location>
        <begin position="874"/>
        <end position="1045"/>
    </location>
</feature>
<feature type="region of interest" description="Disordered" evidence="2">
    <location>
        <begin position="706"/>
        <end position="758"/>
    </location>
</feature>
<feature type="compositionally biased region" description="Pro residues" evidence="2">
    <location>
        <begin position="737"/>
        <end position="747"/>
    </location>
</feature>
<evidence type="ECO:0000259" key="5">
    <source>
        <dbReference type="Pfam" id="PF15447"/>
    </source>
</evidence>
<feature type="compositionally biased region" description="Acidic residues" evidence="2">
    <location>
        <begin position="2178"/>
        <end position="2188"/>
    </location>
</feature>
<sequence length="2203" mass="251031">MAPITRGTTGNKQSARDVLETIGIGIYNKEKKKTEPYESDLIGTLSNAQFLDGLYRATGGTVRPGPEYFSQLDYRYHTNNTIYSGDGRHPCHGRQGKRFDEGQKFECGNDKIIGNSDKYGSCAPPRRRHMCDQNLEFLNNDNTETTHDLLGNVLVTAKYEGQSIVEKHPDKNSSGNKSSICTSLARSFADIGDIVRGKDMFKPNSDDKVEKGLQVVFGKIYKSLSPHAKNDYTGDHPNYYKLREAWWTVNRDQVWKAITYKAPQKVDYFRKGSDGSYVFSSSGPCGRDEATIPTYLDYVPQYLRWFEEWSEEFCRIKKIKMDKIKKECRDEPNNKYCSGDGHDCKRTYLKDNTIFIDLKCPDCEKACENYTKWIEIQRKQFNKQKRKYVNEIDMNTYTSKNENDKEFYENLDKKGYSTINTFLESLNHGKQCQDNIDKKNKTNFKNNLETFGPSGYCDPCPIYGVKCSNEKCIPVTEEEWIIKNGLPTDTSTKNLNPTDIHMLVNDGIGNPIDNELEKNCTKYGILKGIKKQVWQCQYLNNIDQCKINNVKTSRYFDNKIAFNVLFQRWLKYFVRDHNRLKEKIEVCIKNENGKEDICIKACKKNCECVEKWIKMKTDEWEKVRNRYVNQYVNKDDGTSNSLDNFLEQNQFKGELDKAKGDIKDLHQLEKSSECSESVPASDKLCKEKDIIERLLLQLNKKVHECKKKHNDTNGKTCNDNLPKHLNDEEDDEEDNESPPPPTTPSTPNPCVNGGNQKVGNITSVRDVAEEMHEEAHKEMVSRSVVVDKSKGESGKKDDSVLRGNIKDAKFKNGAKPSNLNGVCSITKEYTNDTRGSTNGGPCTGKDKDIGGERMKIGTEWKTGNSVQISDLYLYLPPRRQHICTSNLEKIHVSSVIKNGNVNDTFLVDVLLAAKMDAERIKDLYKSQNNKRGLTEEKDKATVCRAIRYSFADIGDIIRGKDFWEKNGDAKRLQGHLKTIFATIHKSLPGHTKAQYKDETLYLDLRKDWWFANRDQIWKAMTCATKNGISCSDDTPPDDYVPQRLRWMTEWAEWFCKAQKEEYEELERKCGECRSKGGKCMNGESMCTKCKAACEEYRKNIKKWENQWDKIKEKYEELYGKAKDSANGKAKDMEVSALPKHDQDVVKFLEQLQKANNGDKPGVHTVYSTAAGYVHQELPNMECKEQKIFCKKSDSKYAFEETPKTYEQACKCDQNIKAPEPQEKKDDCSDIKTLLDGSNGGTVRINGCNPKIGDYPSWNCNKKESKAENKGACVPPRRQKFCVSLLAKEGIFKNKGEDIRETFVKSAAIETHFAWKRYKEDNGEAEAELKNGKIPEHFKRQMYYTFGDYRDIFFGTDITSHNYILDVSKNAKKKLKEKNGKHKSVPKKEDEKLLPEWWDQHGHEIWEGMLCALTHKLNDEENKKKIKETYKDPPHNFASRPQFLRWFTEWGDEFCREQKKQLDILKEKCPDDTCNNGEESQKTCKIACDVYKKWLTNWKTQYNVQSKKYFDDKAQGKYDDNPSVQDDVNTSTYSYEYLQKVLQNICTDGSCNCMDKISQNKHKDASDTTETHDSRMPASLDDEPEEVEGKCNCKVHVPPPKKPEAPPPTPPAAGGSRHDHRGRSEDGDQGPLPGPRPQPKESLARILPPVDRKTDLSDSEASDNEEEEEEEDGGDKGDAGGGDHQQQQEEESEAEETKVDAVPDETTEKEVPSAPTDDVNVCDIVNNILTGKGNLNEACKQKYDGKYYGWRCVNTTGSAEGEAASSNPRVRRSAPSGSKSDASGSICIPPRRRKLYIGKIKEWAEKQVTQPQALSVQTTSSPPSDPRDGLRDAFIQSAAIETFFLWHKYKAENTKTQGESLLGGAAAQPQSPVPGSGSDDNNPQNKLQSGTIPPDFLRLMFYTLADYKDILFSGSNDNTKSRGYSDILRGDNVIKEREGNIKTAIEKHFSNSVETPPNSGTTPQTWWNNNAKHIWNGMICALTYRDSEQKGDGAKPEKVDGVNYQTLIEKYQYNTVKLDEHSGTKTDTINNPKLTQFVSRPPYFRYLEEWGQNFCKERKKRLAQIKKDCKVGQGSGKNGQRCSGYGEDCDDQLSKNSYDTVADLECPDCARHCRFYKKWIDRKKDEFEKQEKAYNEQQKKNCKEESKGGGNGVCGTLQENAAKYLERLKNGPCKTIDESEKDNEEDNIDFGDKTKTFGPATNCA</sequence>
<dbReference type="VEuPathDB" id="PlasmoDB:PfGA01_120060600"/>
<dbReference type="Pfam" id="PF05424">
    <property type="entry name" value="Duffy_binding"/>
    <property type="match status" value="4"/>
</dbReference>
<dbReference type="VEuPathDB" id="PlasmoDB:PfML01_040005500"/>
<dbReference type="VEuPathDB" id="PlasmoDB:PfTG01_000054600"/>
<dbReference type="VEuPathDB" id="PlasmoDB:PfIT_130005300"/>
<dbReference type="GO" id="GO:0046789">
    <property type="term" value="F:host cell surface receptor binding"/>
    <property type="evidence" value="ECO:0007669"/>
    <property type="project" value="InterPro"/>
</dbReference>
<evidence type="ECO:0000259" key="3">
    <source>
        <dbReference type="Pfam" id="PF03011"/>
    </source>
</evidence>
<gene>
    <name evidence="8" type="primary">var24</name>
</gene>
<dbReference type="VEuPathDB" id="PlasmoDB:PfTG01_000049200"/>
<dbReference type="FunFam" id="1.20.1310.20:FF:000003">
    <property type="entry name" value="Erythrocyte membrane protein 1, PfEMP1"/>
    <property type="match status" value="1"/>
</dbReference>
<feature type="non-terminal residue" evidence="8">
    <location>
        <position position="2203"/>
    </location>
</feature>
<feature type="coiled-coil region" evidence="1">
    <location>
        <begin position="1055"/>
        <end position="1120"/>
    </location>
</feature>
<dbReference type="VEuPathDB" id="PlasmoDB:PF3D7_0425800"/>
<dbReference type="SUPFAM" id="SSF140924">
    <property type="entry name" value="Duffy binding domain-like"/>
    <property type="match status" value="5"/>
</dbReference>
<dbReference type="VEuPathDB" id="PlasmoDB:PfTG01_000027000"/>
<dbReference type="GO" id="GO:0016020">
    <property type="term" value="C:membrane"/>
    <property type="evidence" value="ECO:0007669"/>
    <property type="project" value="InterPro"/>
</dbReference>
<name>A0A0F6P8X5_PLAFA</name>
<evidence type="ECO:0000256" key="2">
    <source>
        <dbReference type="SAM" id="MobiDB-lite"/>
    </source>
</evidence>
<feature type="domain" description="Duffy-antigen binding" evidence="4">
    <location>
        <begin position="120"/>
        <end position="304"/>
    </location>
</feature>
<dbReference type="VEuPathDB" id="PlasmoDB:PfKH02_090042700"/>
<feature type="region of interest" description="Disordered" evidence="2">
    <location>
        <begin position="775"/>
        <end position="799"/>
    </location>
</feature>
<dbReference type="EMBL" id="KJ856476">
    <property type="protein sequence ID" value="AJD77406.1"/>
    <property type="molecule type" value="Genomic_DNA"/>
</dbReference>
<dbReference type="VEuPathDB" id="PlasmoDB:PfSD01_010005200"/>
<feature type="compositionally biased region" description="Acidic residues" evidence="2">
    <location>
        <begin position="727"/>
        <end position="736"/>
    </location>
</feature>
<keyword evidence="1" id="KW-0175">Coiled coil</keyword>
<dbReference type="VEuPathDB" id="PlasmoDB:PfKH02_070015800"/>
<dbReference type="VEuPathDB" id="PlasmoDB:PfIT_070017100"/>
<feature type="region of interest" description="Disordered" evidence="2">
    <location>
        <begin position="1757"/>
        <end position="1784"/>
    </location>
</feature>
<feature type="domain" description="Cysteine-rich interdomain region 1 gamma" evidence="6">
    <location>
        <begin position="498"/>
        <end position="549"/>
    </location>
</feature>
<dbReference type="Pfam" id="PF18562">
    <property type="entry name" value="CIDR1_gamma"/>
    <property type="match status" value="1"/>
</dbReference>
<dbReference type="VEuPathDB" id="PlasmoDB:PfGB4_030031000"/>
<dbReference type="InterPro" id="IPR004258">
    <property type="entry name" value="DBL"/>
</dbReference>
<dbReference type="InterPro" id="IPR008602">
    <property type="entry name" value="Duffy-antigen-binding"/>
</dbReference>
<dbReference type="VEuPathDB" id="PlasmoDB:PfSN01_120005700"/>
<dbReference type="VEuPathDB" id="PlasmoDB:PfGN01_060005900"/>
<evidence type="ECO:0000256" key="1">
    <source>
        <dbReference type="SAM" id="Coils"/>
    </source>
</evidence>
<proteinExistence type="predicted"/>
<dbReference type="Gene3D" id="1.20.1310.20">
    <property type="entry name" value="Duffy-antigen binding domain"/>
    <property type="match status" value="4"/>
</dbReference>
<reference evidence="8" key="1">
    <citation type="journal article" date="2015" name="Malar. J.">
        <title>Transcription of the var genes from a freshly-obtained field isolate of Plasmodium falciparum shows more variable switching patterns than long laboratory-adapted isolates.</title>
        <authorList>
            <person name="Ye R."/>
            <person name="Zhang D."/>
            <person name="Chen B."/>
            <person name="Zhu Y."/>
            <person name="Zhang Y."/>
            <person name="Wang S."/>
            <person name="Pan W."/>
        </authorList>
    </citation>
    <scope>NUCLEOTIDE SEQUENCE</scope>
    <source>
        <strain evidence="8">FCYN0906-5H</strain>
    </source>
</reference>
<feature type="compositionally biased region" description="Acidic residues" evidence="2">
    <location>
        <begin position="1656"/>
        <end position="1672"/>
    </location>
</feature>
<dbReference type="Gene3D" id="1.20.58.1930">
    <property type="match status" value="1"/>
</dbReference>
<feature type="region of interest" description="Disordered" evidence="2">
    <location>
        <begin position="1862"/>
        <end position="1890"/>
    </location>
</feature>
<dbReference type="VEuPathDB" id="PlasmoDB:PfDd2_070035700"/>
<dbReference type="VEuPathDB" id="PlasmoDB:PfKE01_070035100"/>
<dbReference type="FunFam" id="1.20.58.830:FF:000021">
    <property type="entry name" value="Erythrocyte membrane protein 1, PfEMP1"/>
    <property type="match status" value="1"/>
</dbReference>
<feature type="region of interest" description="Disordered" evidence="2">
    <location>
        <begin position="1807"/>
        <end position="1829"/>
    </location>
</feature>
<feature type="compositionally biased region" description="Polar residues" evidence="2">
    <location>
        <begin position="1757"/>
        <end position="1767"/>
    </location>
</feature>
<protein>
    <submittedName>
        <fullName evidence="8">Erythrocyte membrane protein 1</fullName>
    </submittedName>
</protein>
<dbReference type="VEuPathDB" id="PlasmoDB:PfML01_030030000"/>
<dbReference type="InterPro" id="IPR054595">
    <property type="entry name" value="DBL_C"/>
</dbReference>
<evidence type="ECO:0000313" key="8">
    <source>
        <dbReference type="EMBL" id="AJD77406.1"/>
    </source>
</evidence>
<dbReference type="VEuPathDB" id="PlasmoDB:PfML01_080038400"/>
<feature type="region of interest" description="Disordered" evidence="2">
    <location>
        <begin position="1559"/>
        <end position="1720"/>
    </location>
</feature>
<dbReference type="Pfam" id="PF15447">
    <property type="entry name" value="NTS"/>
    <property type="match status" value="1"/>
</dbReference>
<dbReference type="Pfam" id="PF03011">
    <property type="entry name" value="PFEMP"/>
    <property type="match status" value="1"/>
</dbReference>
<dbReference type="VEuPathDB" id="PlasmoDB:PfKH01_110005100"/>
<dbReference type="VEuPathDB" id="PlasmoDB:PfNF54_040031200"/>
<dbReference type="VEuPathDB" id="PlasmoDB:PfNF135_020005200"/>
<dbReference type="InterPro" id="IPR029210">
    <property type="entry name" value="PfEMP1_NTS"/>
</dbReference>
<feature type="compositionally biased region" description="Pro residues" evidence="2">
    <location>
        <begin position="1596"/>
        <end position="1610"/>
    </location>
</feature>
<feature type="domain" description="Duffy-binding-like" evidence="3">
    <location>
        <begin position="565"/>
        <end position="711"/>
    </location>
</feature>
<feature type="compositionally biased region" description="Polar residues" evidence="2">
    <location>
        <begin position="1807"/>
        <end position="1821"/>
    </location>
</feature>
<dbReference type="InterPro" id="IPR042202">
    <property type="entry name" value="Duffy-ag-bd_sf"/>
</dbReference>
<dbReference type="VEuPathDB" id="PlasmoDB:PfNF135_120059300"/>
<evidence type="ECO:0000259" key="6">
    <source>
        <dbReference type="Pfam" id="PF18562"/>
    </source>
</evidence>
<dbReference type="VEuPathDB" id="PlasmoDB:PfCD01_080005400"/>
<dbReference type="VEuPathDB" id="PlasmoDB:PfGB4_070018100"/>
<evidence type="ECO:0000259" key="4">
    <source>
        <dbReference type="Pfam" id="PF05424"/>
    </source>
</evidence>
<dbReference type="InterPro" id="IPR041480">
    <property type="entry name" value="CIDR1_gamma"/>
</dbReference>
<dbReference type="VEuPathDB" id="PlasmoDB:PfHB3_020005900"/>